<dbReference type="Pfam" id="PF00578">
    <property type="entry name" value="AhpC-TSA"/>
    <property type="match status" value="1"/>
</dbReference>
<organism evidence="2 3">
    <name type="scientific">Pseudoalteromonas agarivorans</name>
    <dbReference type="NCBI Taxonomy" id="176102"/>
    <lineage>
        <taxon>Bacteria</taxon>
        <taxon>Pseudomonadati</taxon>
        <taxon>Pseudomonadota</taxon>
        <taxon>Gammaproteobacteria</taxon>
        <taxon>Alteromonadales</taxon>
        <taxon>Pseudoalteromonadaceae</taxon>
        <taxon>Pseudoalteromonas</taxon>
    </lineage>
</organism>
<dbReference type="SUPFAM" id="SSF52833">
    <property type="entry name" value="Thioredoxin-like"/>
    <property type="match status" value="1"/>
</dbReference>
<evidence type="ECO:0000259" key="1">
    <source>
        <dbReference type="PROSITE" id="PS51352"/>
    </source>
</evidence>
<name>A0AAD0TZK3_9GAMM</name>
<sequence>MSESFKLIAGNSFPTVTAHLLDGTTADLSKPHGGAEWQMLVVYRGKHCPLCMRYLNLLEAQLPALKALGVSVCAVSADSRAQLTQSMDTLAVSFPIAYGLTQQQMKQLGLYISSPRSEQETDHNFAEPAMFVVNEQGILQAVNISNAPYLRPELDVVVRGLKFIKEQNNYPIRGTVV</sequence>
<keyword evidence="2" id="KW-0575">Peroxidase</keyword>
<dbReference type="RefSeq" id="WP_121636891.1">
    <property type="nucleotide sequence ID" value="NZ_CP033065.1"/>
</dbReference>
<reference evidence="2 3" key="1">
    <citation type="submission" date="2018-10" db="EMBL/GenBank/DDBJ databases">
        <title>Complete Genome Sequence and Transcriptomic Profiles of a Marine Bacterium, Pseudoalteromonas agarivorans Hao 2018.</title>
        <authorList>
            <person name="Hao L."/>
        </authorList>
    </citation>
    <scope>NUCLEOTIDE SEQUENCE [LARGE SCALE GENOMIC DNA]</scope>
    <source>
        <strain evidence="2 3">Hao 2018</strain>
    </source>
</reference>
<dbReference type="InterPro" id="IPR000866">
    <property type="entry name" value="AhpC/TSA"/>
</dbReference>
<evidence type="ECO:0000313" key="3">
    <source>
        <dbReference type="Proteomes" id="UP000279995"/>
    </source>
</evidence>
<dbReference type="InterPro" id="IPR036249">
    <property type="entry name" value="Thioredoxin-like_sf"/>
</dbReference>
<dbReference type="Gene3D" id="3.40.30.10">
    <property type="entry name" value="Glutaredoxin"/>
    <property type="match status" value="1"/>
</dbReference>
<dbReference type="PROSITE" id="PS51352">
    <property type="entry name" value="THIOREDOXIN_2"/>
    <property type="match status" value="1"/>
</dbReference>
<dbReference type="Proteomes" id="UP000279995">
    <property type="component" value="Chromosome I"/>
</dbReference>
<dbReference type="EMBL" id="CP033065">
    <property type="protein sequence ID" value="AYM85500.1"/>
    <property type="molecule type" value="Genomic_DNA"/>
</dbReference>
<dbReference type="AlphaFoldDB" id="A0AAD0TZK3"/>
<evidence type="ECO:0000313" key="2">
    <source>
        <dbReference type="EMBL" id="AYM85500.1"/>
    </source>
</evidence>
<gene>
    <name evidence="2" type="ORF">D9T18_01720</name>
</gene>
<keyword evidence="2" id="KW-0560">Oxidoreductase</keyword>
<proteinExistence type="predicted"/>
<protein>
    <submittedName>
        <fullName evidence="2">Thioredoxin peroxidase</fullName>
    </submittedName>
</protein>
<feature type="domain" description="Thioredoxin" evidence="1">
    <location>
        <begin position="7"/>
        <end position="169"/>
    </location>
</feature>
<accession>A0AAD0TZK3</accession>
<dbReference type="GO" id="GO:0004601">
    <property type="term" value="F:peroxidase activity"/>
    <property type="evidence" value="ECO:0007669"/>
    <property type="project" value="UniProtKB-KW"/>
</dbReference>
<dbReference type="InterPro" id="IPR013766">
    <property type="entry name" value="Thioredoxin_domain"/>
</dbReference>